<keyword evidence="3" id="KW-1185">Reference proteome</keyword>
<sequence length="172" mass="20748">MQIEFKKEQIVKDKPQSILIDYGEYKLQCPKWMVKNNSFIADDKYTYWVFNLENIKRELSGNELIKLLEPYIKDQKITVNKPTAPKEYYLNDIKLEPLTFYEQHNSWFMGEITDNKTNITNPCFKYNITWEENRKGFKINNPYKHDDLPINYIVTSYKEISIHNEKVFLLNM</sequence>
<protein>
    <submittedName>
        <fullName evidence="1">Uncharacterized protein</fullName>
    </submittedName>
</protein>
<organism evidence="1 3">
    <name type="scientific">Spiroplasma ixodetis</name>
    <dbReference type="NCBI Taxonomy" id="2141"/>
    <lineage>
        <taxon>Bacteria</taxon>
        <taxon>Bacillati</taxon>
        <taxon>Mycoplasmatota</taxon>
        <taxon>Mollicutes</taxon>
        <taxon>Entomoplasmatales</taxon>
        <taxon>Spiroplasmataceae</taxon>
        <taxon>Spiroplasma</taxon>
    </lineage>
</organism>
<evidence type="ECO:0000313" key="1">
    <source>
        <dbReference type="EMBL" id="BDT02527.1"/>
    </source>
</evidence>
<reference evidence="1 3" key="1">
    <citation type="journal article" date="2022" name="Front. Microbiol.">
        <title>Male-killing mechanisms vary between Spiroplasma species.</title>
        <authorList>
            <person name="Arai H."/>
            <person name="Inoue M."/>
            <person name="Kageyama D."/>
        </authorList>
    </citation>
    <scope>NUCLEOTIDE SEQUENCE [LARGE SCALE GENOMIC DNA]</scope>
    <source>
        <strain evidence="3">sHm</strain>
        <strain evidence="1">SHm</strain>
    </source>
</reference>
<dbReference type="Proteomes" id="UP001163387">
    <property type="component" value="Chromosome"/>
</dbReference>
<dbReference type="EMBL" id="AP026933">
    <property type="protein sequence ID" value="BDT03534.1"/>
    <property type="molecule type" value="Genomic_DNA"/>
</dbReference>
<name>A0ABM8BS50_9MOLU</name>
<dbReference type="EMBL" id="AP026933">
    <property type="protein sequence ID" value="BDT02527.1"/>
    <property type="molecule type" value="Genomic_DNA"/>
</dbReference>
<gene>
    <name evidence="1" type="ORF">SHM_01730</name>
    <name evidence="2" type="ORF">SHM_11800</name>
</gene>
<proteinExistence type="predicted"/>
<dbReference type="RefSeq" id="WP_281748867.1">
    <property type="nucleotide sequence ID" value="NZ_AP026933.1"/>
</dbReference>
<evidence type="ECO:0000313" key="3">
    <source>
        <dbReference type="Proteomes" id="UP001163387"/>
    </source>
</evidence>
<evidence type="ECO:0000313" key="2">
    <source>
        <dbReference type="EMBL" id="BDT03534.1"/>
    </source>
</evidence>
<accession>A0ABM8BS50</accession>